<comment type="caution">
    <text evidence="3">The sequence shown here is derived from an EMBL/GenBank/DDBJ whole genome shotgun (WGS) entry which is preliminary data.</text>
</comment>
<evidence type="ECO:0000313" key="3">
    <source>
        <dbReference type="EMBL" id="RXH90942.1"/>
    </source>
</evidence>
<feature type="domain" description="UspA" evidence="2">
    <location>
        <begin position="77"/>
        <end position="189"/>
    </location>
</feature>
<accession>A0A498JAW9</accession>
<dbReference type="Gramene" id="mRNA:MD08G0137800">
    <property type="protein sequence ID" value="mRNA:MD08G0137800"/>
    <property type="gene ID" value="MD08G0137800"/>
</dbReference>
<dbReference type="Gene3D" id="3.40.50.620">
    <property type="entry name" value="HUPs"/>
    <property type="match status" value="1"/>
</dbReference>
<feature type="compositionally biased region" description="Gly residues" evidence="1">
    <location>
        <begin position="24"/>
        <end position="51"/>
    </location>
</feature>
<dbReference type="AlphaFoldDB" id="A0A498JAW9"/>
<dbReference type="Proteomes" id="UP000290289">
    <property type="component" value="Chromosome 8"/>
</dbReference>
<gene>
    <name evidence="3" type="ORF">DVH24_006887</name>
</gene>
<dbReference type="PANTHER" id="PTHR47125">
    <property type="entry name" value="ADENINE NUCLEOTIDE ALPHA HYDROLASES-LIKE SUPERFAMILY PROTEIN"/>
    <property type="match status" value="1"/>
</dbReference>
<dbReference type="SMR" id="A0A498JAW9"/>
<dbReference type="Pfam" id="PF00582">
    <property type="entry name" value="Usp"/>
    <property type="match status" value="1"/>
</dbReference>
<dbReference type="OrthoDB" id="672525at2759"/>
<protein>
    <recommendedName>
        <fullName evidence="2">UspA domain-containing protein</fullName>
    </recommendedName>
</protein>
<evidence type="ECO:0000313" key="4">
    <source>
        <dbReference type="Proteomes" id="UP000290289"/>
    </source>
</evidence>
<dbReference type="CDD" id="cd00293">
    <property type="entry name" value="USP-like"/>
    <property type="match status" value="1"/>
</dbReference>
<dbReference type="SUPFAM" id="SSF52402">
    <property type="entry name" value="Adenine nucleotide alpha hydrolases-like"/>
    <property type="match status" value="1"/>
</dbReference>
<dbReference type="EMBL" id="RDQH01000334">
    <property type="protein sequence ID" value="RXH90942.1"/>
    <property type="molecule type" value="Genomic_DNA"/>
</dbReference>
<keyword evidence="4" id="KW-1185">Reference proteome</keyword>
<proteinExistence type="predicted"/>
<feature type="region of interest" description="Disordered" evidence="1">
    <location>
        <begin position="1"/>
        <end position="70"/>
    </location>
</feature>
<dbReference type="STRING" id="3750.A0A498JAW9"/>
<dbReference type="InterPro" id="IPR014729">
    <property type="entry name" value="Rossmann-like_a/b/a_fold"/>
</dbReference>
<evidence type="ECO:0000259" key="2">
    <source>
        <dbReference type="Pfam" id="PF00582"/>
    </source>
</evidence>
<dbReference type="PANTHER" id="PTHR47125:SF2">
    <property type="entry name" value="ADENINE NUCLEOTIDE ALPHA HYDROLASES-LIKE SUPERFAMILY PROTEIN"/>
    <property type="match status" value="1"/>
</dbReference>
<evidence type="ECO:0000256" key="1">
    <source>
        <dbReference type="SAM" id="MobiDB-lite"/>
    </source>
</evidence>
<organism evidence="3 4">
    <name type="scientific">Malus domestica</name>
    <name type="common">Apple</name>
    <name type="synonym">Pyrus malus</name>
    <dbReference type="NCBI Taxonomy" id="3750"/>
    <lineage>
        <taxon>Eukaryota</taxon>
        <taxon>Viridiplantae</taxon>
        <taxon>Streptophyta</taxon>
        <taxon>Embryophyta</taxon>
        <taxon>Tracheophyta</taxon>
        <taxon>Spermatophyta</taxon>
        <taxon>Magnoliopsida</taxon>
        <taxon>eudicotyledons</taxon>
        <taxon>Gunneridae</taxon>
        <taxon>Pentapetalae</taxon>
        <taxon>rosids</taxon>
        <taxon>fabids</taxon>
        <taxon>Rosales</taxon>
        <taxon>Rosaceae</taxon>
        <taxon>Amygdaloideae</taxon>
        <taxon>Maleae</taxon>
        <taxon>Malus</taxon>
    </lineage>
</organism>
<dbReference type="InterPro" id="IPR006016">
    <property type="entry name" value="UspA"/>
</dbReference>
<reference evidence="3 4" key="1">
    <citation type="submission" date="2018-10" db="EMBL/GenBank/DDBJ databases">
        <title>A high-quality apple genome assembly.</title>
        <authorList>
            <person name="Hu J."/>
        </authorList>
    </citation>
    <scope>NUCLEOTIDE SEQUENCE [LARGE SCALE GENOMIC DNA]</scope>
    <source>
        <strain evidence="4">cv. HFTH1</strain>
        <tissue evidence="3">Young leaf</tissue>
    </source>
</reference>
<sequence length="231" mass="24592">MPKPSACLRELSGREAWKSKSRRWGGGGGGGGGGNNKSFSGGVGRSEGKGGSFQHMEGLQSMYGNNNGGGGGGFETRKRVMVVVDDSSHSKHAMMWALTHVANTGDLLTLLHIIPSCHDFSSSPCLANSLSSLCKACKPEVEVEALVIQGPRLATVISQVKKLEVSVLVLGQKKPSPLISCIFGSSSSKELFVEHCINNAECLTIGVRKQSKGVSGYLINTRWQKDFWLLA</sequence>
<name>A0A498JAW9_MALDO</name>